<dbReference type="AlphaFoldDB" id="A0AAV0KKR2"/>
<evidence type="ECO:0000256" key="2">
    <source>
        <dbReference type="ARBA" id="ARBA00023136"/>
    </source>
</evidence>
<accession>A0AAV0KKR2</accession>
<feature type="region of interest" description="Disordered" evidence="3">
    <location>
        <begin position="1"/>
        <end position="31"/>
    </location>
</feature>
<name>A0AAV0KKR2_9ROSI</name>
<gene>
    <name evidence="5" type="ORF">LITE_LOCUS19247</name>
</gene>
<comment type="subcellular location">
    <subcellularLocation>
        <location evidence="1">Membrane</location>
    </subcellularLocation>
</comment>
<evidence type="ECO:0000256" key="1">
    <source>
        <dbReference type="ARBA" id="ARBA00004370"/>
    </source>
</evidence>
<keyword evidence="4" id="KW-1133">Transmembrane helix</keyword>
<evidence type="ECO:0000313" key="6">
    <source>
        <dbReference type="Proteomes" id="UP001154282"/>
    </source>
</evidence>
<sequence>MAAVAEFPDDNSVHPLLLRPSPPPDQNDAVQPSRRLATTTSITVAAVACLSLLLASLTAYAFWPSDPMLTIVRLRLTKVKIHTVPFPIVDITVRVMVEVRNVDVYSVGLTRLDVVVSYRGKRLGEVTAAGEGRPAVVVGALTTSYLEAEMEVNGIGVLSDGLLLMRDLKRGKVPFGTVAEVGGRLGFLSSFGFPFKAKMSCEVLLNTHNGTIVRQSCN</sequence>
<dbReference type="InterPro" id="IPR044839">
    <property type="entry name" value="NDR1-like"/>
</dbReference>
<keyword evidence="2 4" id="KW-0472">Membrane</keyword>
<keyword evidence="6" id="KW-1185">Reference proteome</keyword>
<evidence type="ECO:0000256" key="4">
    <source>
        <dbReference type="SAM" id="Phobius"/>
    </source>
</evidence>
<proteinExistence type="predicted"/>
<dbReference type="GO" id="GO:0098542">
    <property type="term" value="P:defense response to other organism"/>
    <property type="evidence" value="ECO:0007669"/>
    <property type="project" value="InterPro"/>
</dbReference>
<evidence type="ECO:0008006" key="7">
    <source>
        <dbReference type="Google" id="ProtNLM"/>
    </source>
</evidence>
<feature type="transmembrane region" description="Helical" evidence="4">
    <location>
        <begin position="42"/>
        <end position="63"/>
    </location>
</feature>
<organism evidence="5 6">
    <name type="scientific">Linum tenue</name>
    <dbReference type="NCBI Taxonomy" id="586396"/>
    <lineage>
        <taxon>Eukaryota</taxon>
        <taxon>Viridiplantae</taxon>
        <taxon>Streptophyta</taxon>
        <taxon>Embryophyta</taxon>
        <taxon>Tracheophyta</taxon>
        <taxon>Spermatophyta</taxon>
        <taxon>Magnoliopsida</taxon>
        <taxon>eudicotyledons</taxon>
        <taxon>Gunneridae</taxon>
        <taxon>Pentapetalae</taxon>
        <taxon>rosids</taxon>
        <taxon>fabids</taxon>
        <taxon>Malpighiales</taxon>
        <taxon>Linaceae</taxon>
        <taxon>Linum</taxon>
    </lineage>
</organism>
<dbReference type="GO" id="GO:0016020">
    <property type="term" value="C:membrane"/>
    <property type="evidence" value="ECO:0007669"/>
    <property type="project" value="UniProtKB-SubCell"/>
</dbReference>
<reference evidence="5" key="1">
    <citation type="submission" date="2022-08" db="EMBL/GenBank/DDBJ databases">
        <authorList>
            <person name="Gutierrez-Valencia J."/>
        </authorList>
    </citation>
    <scope>NUCLEOTIDE SEQUENCE</scope>
</reference>
<comment type="caution">
    <text evidence="5">The sequence shown here is derived from an EMBL/GenBank/DDBJ whole genome shotgun (WGS) entry which is preliminary data.</text>
</comment>
<keyword evidence="4" id="KW-0812">Transmembrane</keyword>
<dbReference type="EMBL" id="CAMGYJ010000005">
    <property type="protein sequence ID" value="CAI0422753.1"/>
    <property type="molecule type" value="Genomic_DNA"/>
</dbReference>
<dbReference type="Proteomes" id="UP001154282">
    <property type="component" value="Unassembled WGS sequence"/>
</dbReference>
<dbReference type="PANTHER" id="PTHR31234">
    <property type="entry name" value="LATE EMBRYOGENESIS ABUNDANT (LEA) HYDROXYPROLINE-RICH GLYCOPROTEIN FAMILY"/>
    <property type="match status" value="1"/>
</dbReference>
<evidence type="ECO:0000256" key="3">
    <source>
        <dbReference type="SAM" id="MobiDB-lite"/>
    </source>
</evidence>
<evidence type="ECO:0000313" key="5">
    <source>
        <dbReference type="EMBL" id="CAI0422753.1"/>
    </source>
</evidence>
<protein>
    <recommendedName>
        <fullName evidence="7">Late embryogenesis abundant protein LEA-2 subgroup domain-containing protein</fullName>
    </recommendedName>
</protein>
<dbReference type="PANTHER" id="PTHR31234:SF69">
    <property type="entry name" value="EXPRESSED PROTEIN"/>
    <property type="match status" value="1"/>
</dbReference>